<dbReference type="Pfam" id="PF01261">
    <property type="entry name" value="AP_endonuc_2"/>
    <property type="match status" value="1"/>
</dbReference>
<dbReference type="AlphaFoldDB" id="A0A1D8D2B2"/>
<dbReference type="STRING" id="274537.BIU88_09400"/>
<dbReference type="SUPFAM" id="SSF51658">
    <property type="entry name" value="Xylose isomerase-like"/>
    <property type="match status" value="1"/>
</dbReference>
<evidence type="ECO:0000259" key="1">
    <source>
        <dbReference type="Pfam" id="PF01261"/>
    </source>
</evidence>
<dbReference type="EMBL" id="CP017305">
    <property type="protein sequence ID" value="AOS84323.1"/>
    <property type="molecule type" value="Genomic_DNA"/>
</dbReference>
<accession>A0A1D8D2B2</accession>
<keyword evidence="2" id="KW-0413">Isomerase</keyword>
<sequence length="337" mass="39223">MNWLLNISTHGSDLDIAGPNWSEAASLLRRTGMDGFELYPAGAYDCTAIPKEIVGGIHLRFFVMLRQIWRDDREGLLRIFDSEETVRHYYGGVNREAVISCYRSQLELAARFGVPYVVFHPVHYELEYVFNWQPPWSWQETVDLSAEIINEVVRDTPYDGWILFENLWWPGNFRLDSTDEIDRLLSKVRWPKCGIVLDTGHILNKNQELRTEEEAIAFLLREVERLGDYRKLIRAVHLSKSLSGEAAKAGFANADPFGGAHDFWQRFSIALRHVRDLDRHEPFSHSMLGELFDLIEPDNVVFELAFSSLGEWIGKVERQKRALQRFFPECRIKEDLY</sequence>
<organism evidence="2 3">
    <name type="scientific">Chlorobaculum limnaeum</name>
    <dbReference type="NCBI Taxonomy" id="274537"/>
    <lineage>
        <taxon>Bacteria</taxon>
        <taxon>Pseudomonadati</taxon>
        <taxon>Chlorobiota</taxon>
        <taxon>Chlorobiia</taxon>
        <taxon>Chlorobiales</taxon>
        <taxon>Chlorobiaceae</taxon>
        <taxon>Chlorobaculum</taxon>
    </lineage>
</organism>
<dbReference type="OrthoDB" id="6253202at2"/>
<dbReference type="RefSeq" id="WP_069810515.1">
    <property type="nucleotide sequence ID" value="NZ_CP017305.1"/>
</dbReference>
<dbReference type="Proteomes" id="UP000095185">
    <property type="component" value="Chromosome"/>
</dbReference>
<evidence type="ECO:0000313" key="3">
    <source>
        <dbReference type="Proteomes" id="UP000095185"/>
    </source>
</evidence>
<name>A0A1D8D2B2_CHLLM</name>
<proteinExistence type="predicted"/>
<dbReference type="InterPro" id="IPR036237">
    <property type="entry name" value="Xyl_isomerase-like_sf"/>
</dbReference>
<dbReference type="KEGG" id="clz:BIU88_09400"/>
<dbReference type="GO" id="GO:0016853">
    <property type="term" value="F:isomerase activity"/>
    <property type="evidence" value="ECO:0007669"/>
    <property type="project" value="UniProtKB-KW"/>
</dbReference>
<gene>
    <name evidence="2" type="ORF">BIU88_09400</name>
</gene>
<dbReference type="Gene3D" id="3.20.20.150">
    <property type="entry name" value="Divalent-metal-dependent TIM barrel enzymes"/>
    <property type="match status" value="1"/>
</dbReference>
<dbReference type="InterPro" id="IPR013022">
    <property type="entry name" value="Xyl_isomerase-like_TIM-brl"/>
</dbReference>
<protein>
    <submittedName>
        <fullName evidence="2">Xylose isomerase</fullName>
    </submittedName>
</protein>
<keyword evidence="3" id="KW-1185">Reference proteome</keyword>
<feature type="domain" description="Xylose isomerase-like TIM barrel" evidence="1">
    <location>
        <begin position="30"/>
        <end position="287"/>
    </location>
</feature>
<evidence type="ECO:0000313" key="2">
    <source>
        <dbReference type="EMBL" id="AOS84323.1"/>
    </source>
</evidence>
<reference evidence="2" key="1">
    <citation type="submission" date="2016-09" db="EMBL/GenBank/DDBJ databases">
        <title>Genome sequence of Chlorobaculum limnaeum.</title>
        <authorList>
            <person name="Liu Z."/>
            <person name="Tank M."/>
            <person name="Bryant D.A."/>
        </authorList>
    </citation>
    <scope>NUCLEOTIDE SEQUENCE [LARGE SCALE GENOMIC DNA]</scope>
    <source>
        <strain evidence="2">DSM 1677</strain>
    </source>
</reference>